<dbReference type="GO" id="GO:0030170">
    <property type="term" value="F:pyridoxal phosphate binding"/>
    <property type="evidence" value="ECO:0007669"/>
    <property type="project" value="InterPro"/>
</dbReference>
<keyword evidence="12" id="KW-1185">Reference proteome</keyword>
<reference evidence="11" key="1">
    <citation type="submission" date="2014-11" db="EMBL/GenBank/DDBJ databases">
        <authorList>
            <person name="Hornung B.V."/>
        </authorList>
    </citation>
    <scope>NUCLEOTIDE SEQUENCE</scope>
    <source>
        <strain evidence="11">INE</strain>
    </source>
</reference>
<evidence type="ECO:0000313" key="11">
    <source>
        <dbReference type="EMBL" id="CEJ06920.1"/>
    </source>
</evidence>
<keyword evidence="5 10" id="KW-0032">Aminotransferase</keyword>
<evidence type="ECO:0000256" key="3">
    <source>
        <dbReference type="ARBA" id="ARBA00011881"/>
    </source>
</evidence>
<dbReference type="Pfam" id="PF00202">
    <property type="entry name" value="Aminotran_3"/>
    <property type="match status" value="1"/>
</dbReference>
<dbReference type="InterPro" id="IPR015421">
    <property type="entry name" value="PyrdxlP-dep_Trfase_major"/>
</dbReference>
<evidence type="ECO:0000256" key="1">
    <source>
        <dbReference type="ARBA" id="ARBA00001933"/>
    </source>
</evidence>
<dbReference type="InterPro" id="IPR005814">
    <property type="entry name" value="Aminotrans_3"/>
</dbReference>
<dbReference type="EC" id="2.6.1.44" evidence="4"/>
<dbReference type="SUPFAM" id="SSF53383">
    <property type="entry name" value="PLP-dependent transferases"/>
    <property type="match status" value="1"/>
</dbReference>
<evidence type="ECO:0000256" key="7">
    <source>
        <dbReference type="ARBA" id="ARBA00022898"/>
    </source>
</evidence>
<dbReference type="CDD" id="cd00610">
    <property type="entry name" value="OAT_like"/>
    <property type="match status" value="1"/>
</dbReference>
<dbReference type="PROSITE" id="PS00600">
    <property type="entry name" value="AA_TRANSFER_CLASS_3"/>
    <property type="match status" value="1"/>
</dbReference>
<reference evidence="10" key="2">
    <citation type="submission" date="2020-01" db="EMBL/GenBank/DDBJ databases">
        <authorList>
            <person name="Hornung B."/>
        </authorList>
    </citation>
    <scope>NUCLEOTIDE SEQUENCE</scope>
    <source>
        <strain evidence="10">PacBioINE</strain>
    </source>
</reference>
<evidence type="ECO:0000313" key="10">
    <source>
        <dbReference type="EMBL" id="CAA7601046.1"/>
    </source>
</evidence>
<protein>
    <recommendedName>
        <fullName evidence="4">alanine--glyoxylate transaminase</fullName>
        <ecNumber evidence="4">2.6.1.44</ecNumber>
    </recommendedName>
</protein>
<dbReference type="EMBL" id="CDGJ01000036">
    <property type="protein sequence ID" value="CEJ06920.1"/>
    <property type="molecule type" value="Genomic_DNA"/>
</dbReference>
<keyword evidence="8" id="KW-0809">Transit peptide</keyword>
<keyword evidence="7 9" id="KW-0663">Pyridoxal phosphate</keyword>
<dbReference type="Proteomes" id="UP000836597">
    <property type="component" value="Chromosome"/>
</dbReference>
<sequence length="437" mass="48097">MNATEQYLAKRDKYLMAQARHQLYRKPLIVERGSMEYLYDIEGREYLDCFSGILVTNCGHCNPEINAAAREQLDKLQHTSTFFLTRPMLDLAEKLAEITPEGLVRSFFVNSGSEAVDGAILLARKYTGSKTIIPVKMAYHGRTQLASSCTNISIYSDEEPGSEVLNIRFGYNGYCYRCPFQAKYPECGLKCAHAVEELIRQSPEKQIAAILVEPIQGVGGVITPPPGYLEVLEHIAHYYGGLLIIDEVQSGLGRTGRMFATSESGVSADILCLGKGLANGLPLAAYIAKDGIGESIDYPTFSTFGGNPLSSATALATIDYLIEHRLAEKAERAGERFRQGLEEIARESRWVGEVRGRGLFLAMELVREPGSKEPATEETLAIINECKENGLIVGKSGPFTNVLRVGPALTITDEQIDQALAILRRAFKTVEEKMGVR</sequence>
<comment type="similarity">
    <text evidence="2 9">Belongs to the class-III pyridoxal-phosphate-dependent aminotransferase family.</text>
</comment>
<dbReference type="KEGG" id="aacx:DEACI_1699"/>
<dbReference type="GO" id="GO:0008453">
    <property type="term" value="F:alanine-glyoxylate transaminase activity"/>
    <property type="evidence" value="ECO:0007669"/>
    <property type="project" value="UniProtKB-EC"/>
</dbReference>
<evidence type="ECO:0000256" key="6">
    <source>
        <dbReference type="ARBA" id="ARBA00022679"/>
    </source>
</evidence>
<evidence type="ECO:0000256" key="4">
    <source>
        <dbReference type="ARBA" id="ARBA00013049"/>
    </source>
</evidence>
<evidence type="ECO:0000313" key="12">
    <source>
        <dbReference type="Proteomes" id="UP001071230"/>
    </source>
</evidence>
<gene>
    <name evidence="11" type="ORF">DEACI_1374</name>
    <name evidence="10" type="ORF">DEACI_1699</name>
</gene>
<dbReference type="PANTHER" id="PTHR45688">
    <property type="match status" value="1"/>
</dbReference>
<dbReference type="AlphaFoldDB" id="A0A8S0XBC2"/>
<dbReference type="InterPro" id="IPR049704">
    <property type="entry name" value="Aminotrans_3_PPA_site"/>
</dbReference>
<name>A0A8S0XBC2_9FIRM</name>
<dbReference type="Proteomes" id="UP001071230">
    <property type="component" value="Unassembled WGS sequence"/>
</dbReference>
<dbReference type="PIRSF" id="PIRSF000521">
    <property type="entry name" value="Transaminase_4ab_Lys_Orn"/>
    <property type="match status" value="1"/>
</dbReference>
<keyword evidence="6 10" id="KW-0808">Transferase</keyword>
<dbReference type="InterPro" id="IPR015424">
    <property type="entry name" value="PyrdxlP-dep_Trfase"/>
</dbReference>
<dbReference type="RefSeq" id="WP_240984621.1">
    <property type="nucleotide sequence ID" value="NZ_CDGJ01000036.1"/>
</dbReference>
<accession>A0A8S0XBC2</accession>
<evidence type="ECO:0000256" key="2">
    <source>
        <dbReference type="ARBA" id="ARBA00008954"/>
    </source>
</evidence>
<comment type="subunit">
    <text evidence="3">Homotetramer.</text>
</comment>
<evidence type="ECO:0000256" key="9">
    <source>
        <dbReference type="RuleBase" id="RU003560"/>
    </source>
</evidence>
<dbReference type="InterPro" id="IPR015422">
    <property type="entry name" value="PyrdxlP-dep_Trfase_small"/>
</dbReference>
<proteinExistence type="inferred from homology"/>
<dbReference type="PANTHER" id="PTHR45688:SF3">
    <property type="entry name" value="ALANINE--GLYOXYLATE AMINOTRANSFERASE 2, MITOCHONDRIAL"/>
    <property type="match status" value="1"/>
</dbReference>
<comment type="cofactor">
    <cofactor evidence="1">
        <name>pyridoxal 5'-phosphate</name>
        <dbReference type="ChEBI" id="CHEBI:597326"/>
    </cofactor>
</comment>
<dbReference type="Gene3D" id="3.90.1150.10">
    <property type="entry name" value="Aspartate Aminotransferase, domain 1"/>
    <property type="match status" value="1"/>
</dbReference>
<dbReference type="Gene3D" id="3.40.640.10">
    <property type="entry name" value="Type I PLP-dependent aspartate aminotransferase-like (Major domain)"/>
    <property type="match status" value="1"/>
</dbReference>
<organism evidence="10">
    <name type="scientific">Acididesulfobacillus acetoxydans</name>
    <dbReference type="NCBI Taxonomy" id="1561005"/>
    <lineage>
        <taxon>Bacteria</taxon>
        <taxon>Bacillati</taxon>
        <taxon>Bacillota</taxon>
        <taxon>Clostridia</taxon>
        <taxon>Eubacteriales</taxon>
        <taxon>Peptococcaceae</taxon>
        <taxon>Acididesulfobacillus</taxon>
    </lineage>
</organism>
<evidence type="ECO:0000256" key="5">
    <source>
        <dbReference type="ARBA" id="ARBA00022576"/>
    </source>
</evidence>
<evidence type="ECO:0000256" key="8">
    <source>
        <dbReference type="ARBA" id="ARBA00022946"/>
    </source>
</evidence>
<dbReference type="EMBL" id="LR746496">
    <property type="protein sequence ID" value="CAA7601046.1"/>
    <property type="molecule type" value="Genomic_DNA"/>
</dbReference>